<accession>A0A8X7CQ96</accession>
<dbReference type="AlphaFoldDB" id="A0A8X7CQ96"/>
<sequence length="18" mass="2062">MELNRICSLSSSTNYKSE</sequence>
<gene>
    <name evidence="1" type="ORF">TNIN_131391</name>
</gene>
<protein>
    <submittedName>
        <fullName evidence="1">Uncharacterized protein</fullName>
    </submittedName>
</protein>
<feature type="non-terminal residue" evidence="1">
    <location>
        <position position="1"/>
    </location>
</feature>
<name>A0A8X7CQ96_9ARAC</name>
<proteinExistence type="predicted"/>
<evidence type="ECO:0000313" key="1">
    <source>
        <dbReference type="EMBL" id="GFY76908.1"/>
    </source>
</evidence>
<keyword evidence="2" id="KW-1185">Reference proteome</keyword>
<comment type="caution">
    <text evidence="1">The sequence shown here is derived from an EMBL/GenBank/DDBJ whole genome shotgun (WGS) entry which is preliminary data.</text>
</comment>
<dbReference type="Proteomes" id="UP000886998">
    <property type="component" value="Unassembled WGS sequence"/>
</dbReference>
<organism evidence="1 2">
    <name type="scientific">Trichonephila inaurata madagascariensis</name>
    <dbReference type="NCBI Taxonomy" id="2747483"/>
    <lineage>
        <taxon>Eukaryota</taxon>
        <taxon>Metazoa</taxon>
        <taxon>Ecdysozoa</taxon>
        <taxon>Arthropoda</taxon>
        <taxon>Chelicerata</taxon>
        <taxon>Arachnida</taxon>
        <taxon>Araneae</taxon>
        <taxon>Araneomorphae</taxon>
        <taxon>Entelegynae</taxon>
        <taxon>Araneoidea</taxon>
        <taxon>Nephilidae</taxon>
        <taxon>Trichonephila</taxon>
        <taxon>Trichonephila inaurata</taxon>
    </lineage>
</organism>
<reference evidence="1" key="1">
    <citation type="submission" date="2020-08" db="EMBL/GenBank/DDBJ databases">
        <title>Multicomponent nature underlies the extraordinary mechanical properties of spider dragline silk.</title>
        <authorList>
            <person name="Kono N."/>
            <person name="Nakamura H."/>
            <person name="Mori M."/>
            <person name="Yoshida Y."/>
            <person name="Ohtoshi R."/>
            <person name="Malay A.D."/>
            <person name="Moran D.A.P."/>
            <person name="Tomita M."/>
            <person name="Numata K."/>
            <person name="Arakawa K."/>
        </authorList>
    </citation>
    <scope>NUCLEOTIDE SEQUENCE</scope>
</reference>
<evidence type="ECO:0000313" key="2">
    <source>
        <dbReference type="Proteomes" id="UP000886998"/>
    </source>
</evidence>
<dbReference type="EMBL" id="BMAV01022226">
    <property type="protein sequence ID" value="GFY76908.1"/>
    <property type="molecule type" value="Genomic_DNA"/>
</dbReference>